<evidence type="ECO:0000313" key="2">
    <source>
        <dbReference type="Proteomes" id="UP000011625"/>
    </source>
</evidence>
<organism evidence="1 2">
    <name type="scientific">Halococcus salifodinae DSM 8989</name>
    <dbReference type="NCBI Taxonomy" id="1227456"/>
    <lineage>
        <taxon>Archaea</taxon>
        <taxon>Methanobacteriati</taxon>
        <taxon>Methanobacteriota</taxon>
        <taxon>Stenosarchaea group</taxon>
        <taxon>Halobacteria</taxon>
        <taxon>Halobacteriales</taxon>
        <taxon>Halococcaceae</taxon>
        <taxon>Halococcus</taxon>
    </lineage>
</organism>
<dbReference type="Proteomes" id="UP000011625">
    <property type="component" value="Unassembled WGS sequence"/>
</dbReference>
<name>M0MYS6_9EURY</name>
<dbReference type="OrthoDB" id="295069at2157"/>
<dbReference type="RefSeq" id="WP_005044328.1">
    <property type="nucleotide sequence ID" value="NZ_AOME01000070.1"/>
</dbReference>
<gene>
    <name evidence="1" type="ORF">C450_13857</name>
</gene>
<accession>M0MYS6</accession>
<sequence length="56" mass="6626">MSYLDRLRRRVGEPDRDDAEYECTGCGAGFDRRRQVCPECGGYSIRRREWRSAVIR</sequence>
<comment type="caution">
    <text evidence="1">The sequence shown here is derived from an EMBL/GenBank/DDBJ whole genome shotgun (WGS) entry which is preliminary data.</text>
</comment>
<evidence type="ECO:0008006" key="3">
    <source>
        <dbReference type="Google" id="ProtNLM"/>
    </source>
</evidence>
<dbReference type="AlphaFoldDB" id="M0MYS6"/>
<evidence type="ECO:0000313" key="1">
    <source>
        <dbReference type="EMBL" id="EMA50766.1"/>
    </source>
</evidence>
<protein>
    <recommendedName>
        <fullName evidence="3">DUF35 domain-containing protein</fullName>
    </recommendedName>
</protein>
<reference evidence="1 2" key="1">
    <citation type="journal article" date="2014" name="PLoS Genet.">
        <title>Phylogenetically driven sequencing of extremely halophilic archaea reveals strategies for static and dynamic osmo-response.</title>
        <authorList>
            <person name="Becker E.A."/>
            <person name="Seitzer P.M."/>
            <person name="Tritt A."/>
            <person name="Larsen D."/>
            <person name="Krusor M."/>
            <person name="Yao A.I."/>
            <person name="Wu D."/>
            <person name="Madern D."/>
            <person name="Eisen J.A."/>
            <person name="Darling A.E."/>
            <person name="Facciotti M.T."/>
        </authorList>
    </citation>
    <scope>NUCLEOTIDE SEQUENCE [LARGE SCALE GENOMIC DNA]</scope>
    <source>
        <strain evidence="1 2">DSM 8989</strain>
    </source>
</reference>
<dbReference type="EMBL" id="AOME01000070">
    <property type="protein sequence ID" value="EMA50766.1"/>
    <property type="molecule type" value="Genomic_DNA"/>
</dbReference>
<keyword evidence="2" id="KW-1185">Reference proteome</keyword>
<dbReference type="PATRIC" id="fig|1227456.3.peg.2805"/>
<proteinExistence type="predicted"/>